<organism evidence="2 3">
    <name type="scientific">Parabacteroides absconsus</name>
    <dbReference type="NCBI Taxonomy" id="2951805"/>
    <lineage>
        <taxon>Bacteria</taxon>
        <taxon>Pseudomonadati</taxon>
        <taxon>Bacteroidota</taxon>
        <taxon>Bacteroidia</taxon>
        <taxon>Bacteroidales</taxon>
        <taxon>Tannerellaceae</taxon>
        <taxon>Parabacteroides</taxon>
    </lineage>
</organism>
<feature type="transmembrane region" description="Helical" evidence="1">
    <location>
        <begin position="185"/>
        <end position="204"/>
    </location>
</feature>
<protein>
    <submittedName>
        <fullName evidence="2">Uncharacterized protein</fullName>
    </submittedName>
</protein>
<gene>
    <name evidence="2" type="ORF">NEE14_012330</name>
</gene>
<keyword evidence="3" id="KW-1185">Reference proteome</keyword>
<evidence type="ECO:0000313" key="2">
    <source>
        <dbReference type="EMBL" id="WWV65777.1"/>
    </source>
</evidence>
<keyword evidence="1" id="KW-1133">Transmembrane helix</keyword>
<dbReference type="RefSeq" id="WP_251968438.1">
    <property type="nucleotide sequence ID" value="NZ_CP146284.1"/>
</dbReference>
<keyword evidence="1" id="KW-0472">Membrane</keyword>
<proteinExistence type="predicted"/>
<evidence type="ECO:0000256" key="1">
    <source>
        <dbReference type="SAM" id="Phobius"/>
    </source>
</evidence>
<name>A0ABZ2IIZ7_9BACT</name>
<keyword evidence="1" id="KW-0812">Transmembrane</keyword>
<sequence>MSEEDKLQNDILLYYCENIRPLLLELKLRRGDDHLLGINNEIRALNDHIARCYSENITSQQRMEQLSKAEGHVRRLILDCFKQLNMDLFSKIESIEKKYYSNLWLYWGENGEFWEQYTSFRSKAQENVLLAKKKEAFDQDEALAKYEIAFQCYREMENMLLQKKKELCWSRIYRWGTYISKWGKFVLITFILSLIASVISLFLIG</sequence>
<reference evidence="2 3" key="1">
    <citation type="submission" date="2024-02" db="EMBL/GenBank/DDBJ databases">
        <title>Whole genome sequencing of Parabacteroides sp. AD58.</title>
        <authorList>
            <person name="Chaplin A.V."/>
            <person name="Pikina A.P."/>
            <person name="Sokolova S.R."/>
            <person name="Korostin D.O."/>
            <person name="Efimov B.A."/>
        </authorList>
    </citation>
    <scope>NUCLEOTIDE SEQUENCE [LARGE SCALE GENOMIC DNA]</scope>
    <source>
        <strain evidence="2 3">AD58</strain>
    </source>
</reference>
<accession>A0ABZ2IIZ7</accession>
<dbReference type="Proteomes" id="UP001320603">
    <property type="component" value="Chromosome"/>
</dbReference>
<dbReference type="EMBL" id="CP146284">
    <property type="protein sequence ID" value="WWV65777.1"/>
    <property type="molecule type" value="Genomic_DNA"/>
</dbReference>
<evidence type="ECO:0000313" key="3">
    <source>
        <dbReference type="Proteomes" id="UP001320603"/>
    </source>
</evidence>